<dbReference type="Proteomes" id="UP000270468">
    <property type="component" value="Unassembled WGS sequence"/>
</dbReference>
<dbReference type="EMBL" id="UXAV01000020">
    <property type="protein sequence ID" value="VDC21655.1"/>
    <property type="molecule type" value="Genomic_DNA"/>
</dbReference>
<organism evidence="2 3">
    <name type="scientific">Filibacter tadaridae</name>
    <dbReference type="NCBI Taxonomy" id="2483811"/>
    <lineage>
        <taxon>Bacteria</taxon>
        <taxon>Bacillati</taxon>
        <taxon>Bacillota</taxon>
        <taxon>Bacilli</taxon>
        <taxon>Bacillales</taxon>
        <taxon>Caryophanaceae</taxon>
        <taxon>Filibacter</taxon>
    </lineage>
</organism>
<evidence type="ECO:0000313" key="2">
    <source>
        <dbReference type="EMBL" id="VDC21655.1"/>
    </source>
</evidence>
<evidence type="ECO:0000256" key="1">
    <source>
        <dbReference type="SAM" id="Phobius"/>
    </source>
</evidence>
<protein>
    <submittedName>
        <fullName evidence="2">Uncharacterized protein</fullName>
    </submittedName>
</protein>
<reference evidence="2 3" key="1">
    <citation type="submission" date="2018-11" db="EMBL/GenBank/DDBJ databases">
        <authorList>
            <person name="Criscuolo A."/>
        </authorList>
    </citation>
    <scope>NUCLEOTIDE SEQUENCE [LARGE SCALE GENOMIC DNA]</scope>
    <source>
        <strain evidence="2">ATB-66</strain>
    </source>
</reference>
<dbReference type="AlphaFoldDB" id="A0A3P5WJH8"/>
<keyword evidence="1" id="KW-1133">Transmembrane helix</keyword>
<keyword evidence="1" id="KW-0812">Transmembrane</keyword>
<name>A0A3P5WJH8_9BACL</name>
<keyword evidence="1" id="KW-0472">Membrane</keyword>
<evidence type="ECO:0000313" key="3">
    <source>
        <dbReference type="Proteomes" id="UP000270468"/>
    </source>
</evidence>
<gene>
    <name evidence="2" type="ORF">FILTAD_00659</name>
</gene>
<keyword evidence="3" id="KW-1185">Reference proteome</keyword>
<sequence>MIALWILLAAFLGTSSYVCTLVYIRYVNEGKDLTNPRLLGAVSLFLAIVVFMTFVLSI</sequence>
<accession>A0A3P5WJH8</accession>
<proteinExistence type="predicted"/>
<feature type="transmembrane region" description="Helical" evidence="1">
    <location>
        <begin position="36"/>
        <end position="56"/>
    </location>
</feature>